<reference evidence="1 2" key="1">
    <citation type="submission" date="2018-06" db="EMBL/GenBank/DDBJ databases">
        <title>Complete genome sequencing of Azospirillum sp. M2T2B2.</title>
        <authorList>
            <person name="Heo J."/>
            <person name="Kim S.-J."/>
            <person name="Kwon S.-W."/>
            <person name="Anandham R."/>
        </authorList>
    </citation>
    <scope>NUCLEOTIDE SEQUENCE [LARGE SCALE GENOMIC DNA]</scope>
    <source>
        <strain evidence="1 2">M2T2B2</strain>
        <plasmid evidence="1 2">unnamed6</plasmid>
    </source>
</reference>
<protein>
    <submittedName>
        <fullName evidence="1">Uncharacterized protein</fullName>
    </submittedName>
</protein>
<organism evidence="1 2">
    <name type="scientific">Azospirillum ramasamyi</name>
    <dbReference type="NCBI Taxonomy" id="682998"/>
    <lineage>
        <taxon>Bacteria</taxon>
        <taxon>Pseudomonadati</taxon>
        <taxon>Pseudomonadota</taxon>
        <taxon>Alphaproteobacteria</taxon>
        <taxon>Rhodospirillales</taxon>
        <taxon>Azospirillaceae</taxon>
        <taxon>Azospirillum</taxon>
    </lineage>
</organism>
<geneLocation type="plasmid" evidence="1 2">
    <name>unnamed6</name>
</geneLocation>
<dbReference type="EMBL" id="CP029836">
    <property type="protein sequence ID" value="AWU98085.1"/>
    <property type="molecule type" value="Genomic_DNA"/>
</dbReference>
<evidence type="ECO:0000313" key="1">
    <source>
        <dbReference type="EMBL" id="AWU98085.1"/>
    </source>
</evidence>
<dbReference type="KEGG" id="azm:DM194_27760"/>
<proteinExistence type="predicted"/>
<accession>A0A2U9SEP5</accession>
<dbReference type="AlphaFoldDB" id="A0A2U9SEP5"/>
<dbReference type="RefSeq" id="WP_111070874.1">
    <property type="nucleotide sequence ID" value="NZ_CP029836.1"/>
</dbReference>
<evidence type="ECO:0000313" key="2">
    <source>
        <dbReference type="Proteomes" id="UP000249605"/>
    </source>
</evidence>
<keyword evidence="2" id="KW-1185">Reference proteome</keyword>
<dbReference type="Proteomes" id="UP000249605">
    <property type="component" value="Plasmid unnamed6"/>
</dbReference>
<name>A0A2U9SEP5_9PROT</name>
<gene>
    <name evidence="1" type="ORF">DM194_27760</name>
</gene>
<sequence>MLAAKPAHESVKMTSRHLSKAPKDYWTLERDVKEVQLARWSFDDGEAVELTKRKHYLLIGPEARLAR</sequence>
<keyword evidence="1" id="KW-0614">Plasmid</keyword>